<reference evidence="3" key="3">
    <citation type="journal article" date="2009" name="J. Microbiol.">
        <title>Mobilization functions of the bacteriocinogenic plasmid pRJ6 of Staphylococcus aureus.</title>
        <authorList>
            <person name="Varella Coelho M.L."/>
            <person name="Ceotto H."/>
            <person name="Madureira D.J."/>
            <person name="Nes I.F."/>
            <person name="Freire Bastos M.D.C."/>
        </authorList>
    </citation>
    <scope>NUCLEOTIDE SEQUENCE</scope>
    <source>
        <plasmid evidence="3">pRJ6</plasmid>
    </source>
</reference>
<protein>
    <submittedName>
        <fullName evidence="3">Rep</fullName>
    </submittedName>
</protein>
<dbReference type="InterPro" id="IPR000525">
    <property type="entry name" value="Initiator_Rep_WH1"/>
</dbReference>
<dbReference type="InterPro" id="IPR036388">
    <property type="entry name" value="WH-like_DNA-bd_sf"/>
</dbReference>
<reference evidence="3" key="1">
    <citation type="journal article" date="2001" name="J. Mol. Biol.">
        <title>Molecular characterisation of aureocin A70, a multi-peptide bacteriocin isolated from Staphylococcus aureus.</title>
        <authorList>
            <person name="Netz D.J."/>
            <person name="Sahl H.G."/>
            <person name="Marcelino R."/>
            <person name="dos Santos Nascimento J."/>
            <person name="de Oliveira S.S."/>
            <person name="Soares M.B."/>
            <person name="do Carmo de Freire Bastos M."/>
            <person name="Marcolino R."/>
        </authorList>
    </citation>
    <scope>NUCLEOTIDE SEQUENCE</scope>
    <source>
        <plasmid evidence="3">pRJ6</plasmid>
    </source>
</reference>
<dbReference type="Gene3D" id="1.10.10.10">
    <property type="entry name" value="Winged helix-like DNA-binding domain superfamily/Winged helix DNA-binding domain"/>
    <property type="match status" value="2"/>
</dbReference>
<dbReference type="Pfam" id="PF01051">
    <property type="entry name" value="Rep3_N"/>
    <property type="match status" value="1"/>
</dbReference>
<name>Q93GF3_STAAU</name>
<keyword evidence="3" id="KW-0614">Plasmid</keyword>
<proteinExistence type="inferred from homology"/>
<dbReference type="GO" id="GO:0006270">
    <property type="term" value="P:DNA replication initiation"/>
    <property type="evidence" value="ECO:0007669"/>
    <property type="project" value="InterPro"/>
</dbReference>
<organism evidence="3">
    <name type="scientific">Staphylococcus aureus</name>
    <dbReference type="NCBI Taxonomy" id="1280"/>
    <lineage>
        <taxon>Bacteria</taxon>
        <taxon>Bacillati</taxon>
        <taxon>Bacillota</taxon>
        <taxon>Bacilli</taxon>
        <taxon>Bacillales</taxon>
        <taxon>Staphylococcaceae</taxon>
        <taxon>Staphylococcus</taxon>
    </lineage>
</organism>
<gene>
    <name evidence="3" type="primary">rep</name>
</gene>
<evidence type="ECO:0000313" key="3">
    <source>
        <dbReference type="EMBL" id="AAK73551.2"/>
    </source>
</evidence>
<feature type="domain" description="Initiator Rep protein WH1" evidence="2">
    <location>
        <begin position="29"/>
        <end position="173"/>
    </location>
</feature>
<evidence type="ECO:0000259" key="2">
    <source>
        <dbReference type="Pfam" id="PF01051"/>
    </source>
</evidence>
<evidence type="ECO:0000256" key="1">
    <source>
        <dbReference type="ARBA" id="ARBA00038283"/>
    </source>
</evidence>
<dbReference type="InterPro" id="IPR036390">
    <property type="entry name" value="WH_DNA-bd_sf"/>
</dbReference>
<dbReference type="AlphaFoldDB" id="Q93GF3"/>
<reference evidence="3" key="2">
    <citation type="submission" date="2007-10" db="EMBL/GenBank/DDBJ databases">
        <authorList>
            <person name="Coelho M.L.V."/>
            <person name="Madureira D.J."/>
            <person name="Nes I.F."/>
            <person name="Bastos M.C.F."/>
        </authorList>
    </citation>
    <scope>NUCLEOTIDE SEQUENCE</scope>
    <source>
        <plasmid evidence="3">pRJ6</plasmid>
    </source>
</reference>
<comment type="similarity">
    <text evidence="1">Belongs to the initiator RepB protein family.</text>
</comment>
<dbReference type="Pfam" id="PF21205">
    <property type="entry name" value="Rep3_C"/>
    <property type="match status" value="1"/>
</dbReference>
<dbReference type="GO" id="GO:0003887">
    <property type="term" value="F:DNA-directed DNA polymerase activity"/>
    <property type="evidence" value="ECO:0007669"/>
    <property type="project" value="InterPro"/>
</dbReference>
<sequence>MIYYYKIDRNFINIKVLFILEWIYLSGETVVYKNDMNLVPLRKFNNTEVNLFFTLCNKLKDKGNLTVNIPFEELKELSNYYTHDKKLFIQDLEKFYDKIFSLTYREETENVIRKFILFTKVEIYKENEYVSIGVNPDLEHIINSLTSNFTKFELREMTHLKSTYSKHMFRILKQYKHTGYVKIKIEDFRERLDIPKSYRMTNINQKVLAPIIKELGFIFNNLNINKIKAKKGRKIEYLEFTFDAENRIHNKRQPQMPNIGKSRQYISREKTPKWLAERTYEKAPQKEYDPQLEKEREAFLKQLEMNWEE</sequence>
<geneLocation type="plasmid" evidence="3">
    <name>pRJ6</name>
</geneLocation>
<dbReference type="SUPFAM" id="SSF46785">
    <property type="entry name" value="Winged helix' DNA-binding domain"/>
    <property type="match status" value="2"/>
</dbReference>
<accession>Q93GF3</accession>
<dbReference type="EMBL" id="AF241888">
    <property type="protein sequence ID" value="AAK73551.2"/>
    <property type="molecule type" value="Genomic_DNA"/>
</dbReference>